<dbReference type="Gene3D" id="3.40.50.720">
    <property type="entry name" value="NAD(P)-binding Rossmann-like Domain"/>
    <property type="match status" value="1"/>
</dbReference>
<evidence type="ECO:0000256" key="2">
    <source>
        <dbReference type="ARBA" id="ARBA00007637"/>
    </source>
</evidence>
<comment type="similarity">
    <text evidence="2">Belongs to the NAD(P)-dependent epimerase/dehydratase family.</text>
</comment>
<name>A0A411YZU9_9RHOB</name>
<dbReference type="PANTHER" id="PTHR43000">
    <property type="entry name" value="DTDP-D-GLUCOSE 4,6-DEHYDRATASE-RELATED"/>
    <property type="match status" value="1"/>
</dbReference>
<dbReference type="RefSeq" id="WP_118154581.1">
    <property type="nucleotide sequence ID" value="NZ_QWEY01000009.1"/>
</dbReference>
<evidence type="ECO:0000259" key="3">
    <source>
        <dbReference type="Pfam" id="PF01370"/>
    </source>
</evidence>
<proteinExistence type="inferred from homology"/>
<gene>
    <name evidence="4" type="ORF">D1012_16230</name>
</gene>
<reference evidence="4 5" key="1">
    <citation type="submission" date="2018-08" db="EMBL/GenBank/DDBJ databases">
        <title>Flavobacterium tibetense sp. nov., isolated from a wetland YonghuCo on Tibetan Plateau.</title>
        <authorList>
            <person name="Phurbu D."/>
            <person name="Lu H."/>
            <person name="Xing P."/>
        </authorList>
    </citation>
    <scope>NUCLEOTIDE SEQUENCE [LARGE SCALE GENOMIC DNA]</scope>
    <source>
        <strain evidence="4 5">DJC</strain>
    </source>
</reference>
<comment type="caution">
    <text evidence="4">The sequence shown here is derived from an EMBL/GenBank/DDBJ whole genome shotgun (WGS) entry which is preliminary data.</text>
</comment>
<organism evidence="4 5">
    <name type="scientific">Pseudotabrizicola alkalilacus</name>
    <dbReference type="NCBI Taxonomy" id="2305252"/>
    <lineage>
        <taxon>Bacteria</taxon>
        <taxon>Pseudomonadati</taxon>
        <taxon>Pseudomonadota</taxon>
        <taxon>Alphaproteobacteria</taxon>
        <taxon>Rhodobacterales</taxon>
        <taxon>Paracoccaceae</taxon>
        <taxon>Pseudotabrizicola</taxon>
    </lineage>
</organism>
<dbReference type="EMBL" id="QWEY01000009">
    <property type="protein sequence ID" value="RGP36327.1"/>
    <property type="molecule type" value="Genomic_DNA"/>
</dbReference>
<dbReference type="Proteomes" id="UP000284547">
    <property type="component" value="Unassembled WGS sequence"/>
</dbReference>
<evidence type="ECO:0000313" key="5">
    <source>
        <dbReference type="Proteomes" id="UP000284547"/>
    </source>
</evidence>
<dbReference type="OrthoDB" id="9801785at2"/>
<accession>A0A411YZU9</accession>
<dbReference type="SUPFAM" id="SSF51735">
    <property type="entry name" value="NAD(P)-binding Rossmann-fold domains"/>
    <property type="match status" value="1"/>
</dbReference>
<comment type="pathway">
    <text evidence="1">Bacterial outer membrane biogenesis; LPS O-antigen biosynthesis.</text>
</comment>
<feature type="domain" description="NAD-dependent epimerase/dehydratase" evidence="3">
    <location>
        <begin position="5"/>
        <end position="230"/>
    </location>
</feature>
<dbReference type="InterPro" id="IPR036291">
    <property type="entry name" value="NAD(P)-bd_dom_sf"/>
</dbReference>
<protein>
    <submittedName>
        <fullName evidence="4">NAD(P)-dependent oxidoreductase</fullName>
    </submittedName>
</protein>
<dbReference type="InterPro" id="IPR001509">
    <property type="entry name" value="Epimerase_deHydtase"/>
</dbReference>
<sequence>MKTAIVTGATGFIGSRLIAALVRRGVSVTAISRRTSGPWPGVIRVVAQDSDLTALIADTNPNVVFHLAGVSEEAAARKDPAHALEVNGRAVWQLMDAVLQSGRRPAVVLASSIAVYGENRGAPASETDRLLGEGPYELSKIAGECGARAFAALGLATRIARIGNVYGPADRKVGRLIPDTLEAIRTNRAPVLRAPNSLRSHLHVEDCVRGLIALGSERGLALDGRAVNICDEHGITNLDLVQLLLAQAGRDDLHPDLSNSGQAASVRLASAAFARQALGWQPEITLEQGLGDLLERSAA</sequence>
<evidence type="ECO:0000313" key="4">
    <source>
        <dbReference type="EMBL" id="RGP36327.1"/>
    </source>
</evidence>
<dbReference type="Pfam" id="PF01370">
    <property type="entry name" value="Epimerase"/>
    <property type="match status" value="1"/>
</dbReference>
<keyword evidence="5" id="KW-1185">Reference proteome</keyword>
<evidence type="ECO:0000256" key="1">
    <source>
        <dbReference type="ARBA" id="ARBA00005125"/>
    </source>
</evidence>
<dbReference type="AlphaFoldDB" id="A0A411YZU9"/>